<name>A0A0P1B5Y3_PLAHL</name>
<keyword evidence="7" id="KW-1185">Reference proteome</keyword>
<dbReference type="PROSITE" id="PS01360">
    <property type="entry name" value="ZF_MYND_1"/>
    <property type="match status" value="1"/>
</dbReference>
<dbReference type="RefSeq" id="XP_024586575.1">
    <property type="nucleotide sequence ID" value="XM_024721481.1"/>
</dbReference>
<evidence type="ECO:0000256" key="3">
    <source>
        <dbReference type="ARBA" id="ARBA00022833"/>
    </source>
</evidence>
<dbReference type="GeneID" id="36402986"/>
<dbReference type="Gene3D" id="6.10.140.2220">
    <property type="match status" value="1"/>
</dbReference>
<dbReference type="Pfam" id="PF01753">
    <property type="entry name" value="zf-MYND"/>
    <property type="match status" value="1"/>
</dbReference>
<sequence>MELVRLSDEGIKLAKIGKLREAEKIFRDVLTRKPAAGFDDVSLALTQHELGGVLRQFGDLDAVLELLTKSLAVRDRADDKACISIALRDSNITREEIAKVYEAKGDYIKALQMRQPDKRICGNEVCETIDYSDDELVACSRCKCVFYCSKTCQRQDWKSRHKSFC</sequence>
<dbReference type="PROSITE" id="PS50865">
    <property type="entry name" value="ZF_MYND_2"/>
    <property type="match status" value="1"/>
</dbReference>
<dbReference type="SUPFAM" id="SSF48452">
    <property type="entry name" value="TPR-like"/>
    <property type="match status" value="1"/>
</dbReference>
<dbReference type="OMA" id="KTCQRQD"/>
<evidence type="ECO:0000313" key="7">
    <source>
        <dbReference type="Proteomes" id="UP000054928"/>
    </source>
</evidence>
<reference evidence="7" key="1">
    <citation type="submission" date="2014-09" db="EMBL/GenBank/DDBJ databases">
        <authorList>
            <person name="Sharma Rahul"/>
            <person name="Thines Marco"/>
        </authorList>
    </citation>
    <scope>NUCLEOTIDE SEQUENCE [LARGE SCALE GENOMIC DNA]</scope>
</reference>
<feature type="domain" description="MYND-type" evidence="5">
    <location>
        <begin position="118"/>
        <end position="165"/>
    </location>
</feature>
<keyword evidence="1" id="KW-0479">Metal-binding</keyword>
<keyword evidence="2 4" id="KW-0863">Zinc-finger</keyword>
<dbReference type="STRING" id="4781.A0A0P1B5Y3"/>
<evidence type="ECO:0000313" key="6">
    <source>
        <dbReference type="EMBL" id="CEG50206.1"/>
    </source>
</evidence>
<evidence type="ECO:0000256" key="1">
    <source>
        <dbReference type="ARBA" id="ARBA00022723"/>
    </source>
</evidence>
<organism evidence="6 7">
    <name type="scientific">Plasmopara halstedii</name>
    <name type="common">Downy mildew of sunflower</name>
    <dbReference type="NCBI Taxonomy" id="4781"/>
    <lineage>
        <taxon>Eukaryota</taxon>
        <taxon>Sar</taxon>
        <taxon>Stramenopiles</taxon>
        <taxon>Oomycota</taxon>
        <taxon>Peronosporomycetes</taxon>
        <taxon>Peronosporales</taxon>
        <taxon>Peronosporaceae</taxon>
        <taxon>Plasmopara</taxon>
    </lineage>
</organism>
<proteinExistence type="predicted"/>
<dbReference type="InterPro" id="IPR011990">
    <property type="entry name" value="TPR-like_helical_dom_sf"/>
</dbReference>
<dbReference type="OrthoDB" id="188436at2759"/>
<dbReference type="EMBL" id="CCYD01003101">
    <property type="protein sequence ID" value="CEG50206.1"/>
    <property type="molecule type" value="Genomic_DNA"/>
</dbReference>
<dbReference type="GO" id="GO:0008270">
    <property type="term" value="F:zinc ion binding"/>
    <property type="evidence" value="ECO:0007669"/>
    <property type="project" value="UniProtKB-KW"/>
</dbReference>
<keyword evidence="3" id="KW-0862">Zinc</keyword>
<evidence type="ECO:0000256" key="4">
    <source>
        <dbReference type="PROSITE-ProRule" id="PRU00134"/>
    </source>
</evidence>
<dbReference type="InterPro" id="IPR002893">
    <property type="entry name" value="Znf_MYND"/>
</dbReference>
<dbReference type="Proteomes" id="UP000054928">
    <property type="component" value="Unassembled WGS sequence"/>
</dbReference>
<dbReference type="Gene3D" id="1.25.40.10">
    <property type="entry name" value="Tetratricopeptide repeat domain"/>
    <property type="match status" value="1"/>
</dbReference>
<dbReference type="AlphaFoldDB" id="A0A0P1B5Y3"/>
<evidence type="ECO:0000259" key="5">
    <source>
        <dbReference type="PROSITE" id="PS50865"/>
    </source>
</evidence>
<accession>A0A0P1B5Y3</accession>
<dbReference type="SUPFAM" id="SSF144232">
    <property type="entry name" value="HIT/MYND zinc finger-like"/>
    <property type="match status" value="1"/>
</dbReference>
<evidence type="ECO:0000256" key="2">
    <source>
        <dbReference type="ARBA" id="ARBA00022771"/>
    </source>
</evidence>
<protein>
    <submittedName>
        <fullName evidence="6">Zinc finger, MYND-type</fullName>
    </submittedName>
</protein>